<proteinExistence type="predicted"/>
<feature type="region of interest" description="Disordered" evidence="6">
    <location>
        <begin position="339"/>
        <end position="396"/>
    </location>
</feature>
<feature type="compositionally biased region" description="Polar residues" evidence="6">
    <location>
        <begin position="375"/>
        <end position="389"/>
    </location>
</feature>
<feature type="region of interest" description="Disordered" evidence="6">
    <location>
        <begin position="114"/>
        <end position="158"/>
    </location>
</feature>
<dbReference type="Pfam" id="PF03479">
    <property type="entry name" value="PCC"/>
    <property type="match status" value="1"/>
</dbReference>
<comment type="caution">
    <text evidence="8">The sequence shown here is derived from an EMBL/GenBank/DDBJ whole genome shotgun (WGS) entry which is preliminary data.</text>
</comment>
<keyword evidence="2 5" id="KW-0805">Transcription regulation</keyword>
<evidence type="ECO:0000256" key="2">
    <source>
        <dbReference type="ARBA" id="ARBA00023015"/>
    </source>
</evidence>
<feature type="compositionally biased region" description="Pro residues" evidence="6">
    <location>
        <begin position="122"/>
        <end position="131"/>
    </location>
</feature>
<keyword evidence="3 5" id="KW-0238">DNA-binding</keyword>
<comment type="domain">
    <text evidence="5">The PPC domain mediates interactions between AHL proteins.</text>
</comment>
<reference evidence="8 9" key="1">
    <citation type="submission" date="2024-02" db="EMBL/GenBank/DDBJ databases">
        <authorList>
            <person name="Vignale AGUSTIN F."/>
            <person name="Sosa J E."/>
            <person name="Modenutti C."/>
        </authorList>
    </citation>
    <scope>NUCLEOTIDE SEQUENCE [LARGE SCALE GENOMIC DNA]</scope>
</reference>
<organism evidence="8 9">
    <name type="scientific">Ilex paraguariensis</name>
    <name type="common">yerba mate</name>
    <dbReference type="NCBI Taxonomy" id="185542"/>
    <lineage>
        <taxon>Eukaryota</taxon>
        <taxon>Viridiplantae</taxon>
        <taxon>Streptophyta</taxon>
        <taxon>Embryophyta</taxon>
        <taxon>Tracheophyta</taxon>
        <taxon>Spermatophyta</taxon>
        <taxon>Magnoliopsida</taxon>
        <taxon>eudicotyledons</taxon>
        <taxon>Gunneridae</taxon>
        <taxon>Pentapetalae</taxon>
        <taxon>asterids</taxon>
        <taxon>campanulids</taxon>
        <taxon>Aquifoliales</taxon>
        <taxon>Aquifoliaceae</taxon>
        <taxon>Ilex</taxon>
    </lineage>
</organism>
<gene>
    <name evidence="8" type="ORF">ILEXP_LOCUS50305</name>
</gene>
<feature type="compositionally biased region" description="Low complexity" evidence="6">
    <location>
        <begin position="132"/>
        <end position="143"/>
    </location>
</feature>
<dbReference type="PANTHER" id="PTHR31500:SF57">
    <property type="entry name" value="AT-HOOK MOTIF NUCLEAR-LOCALIZED PROTEIN 10"/>
    <property type="match status" value="1"/>
</dbReference>
<dbReference type="InterPro" id="IPR017956">
    <property type="entry name" value="AT_hook_DNA-bd_motif"/>
</dbReference>
<accession>A0ABC8UH02</accession>
<evidence type="ECO:0000259" key="7">
    <source>
        <dbReference type="PROSITE" id="PS51742"/>
    </source>
</evidence>
<dbReference type="PANTHER" id="PTHR31500">
    <property type="entry name" value="AT-HOOK MOTIF NUCLEAR-LOCALIZED PROTEIN 9"/>
    <property type="match status" value="1"/>
</dbReference>
<evidence type="ECO:0000256" key="4">
    <source>
        <dbReference type="ARBA" id="ARBA00023163"/>
    </source>
</evidence>
<feature type="region of interest" description="Disordered" evidence="6">
    <location>
        <begin position="1"/>
        <end position="32"/>
    </location>
</feature>
<evidence type="ECO:0000256" key="6">
    <source>
        <dbReference type="SAM" id="MobiDB-lite"/>
    </source>
</evidence>
<evidence type="ECO:0000256" key="3">
    <source>
        <dbReference type="ARBA" id="ARBA00023125"/>
    </source>
</evidence>
<evidence type="ECO:0000256" key="1">
    <source>
        <dbReference type="ARBA" id="ARBA00003687"/>
    </source>
</evidence>
<keyword evidence="5" id="KW-0539">Nucleus</keyword>
<comment type="function">
    <text evidence="1 5">Transcription factor that specifically binds AT-rich DNA sequences related to the nuclear matrix attachment regions (MARs).</text>
</comment>
<keyword evidence="9" id="KW-1185">Reference proteome</keyword>
<dbReference type="Proteomes" id="UP001642360">
    <property type="component" value="Unassembled WGS sequence"/>
</dbReference>
<feature type="compositionally biased region" description="Low complexity" evidence="6">
    <location>
        <begin position="348"/>
        <end position="362"/>
    </location>
</feature>
<evidence type="ECO:0000313" key="8">
    <source>
        <dbReference type="EMBL" id="CAK9180311.1"/>
    </source>
</evidence>
<name>A0ABC8UH02_9AQUA</name>
<feature type="region of interest" description="Disordered" evidence="6">
    <location>
        <begin position="75"/>
        <end position="100"/>
    </location>
</feature>
<evidence type="ECO:0000256" key="5">
    <source>
        <dbReference type="RuleBase" id="RU367031"/>
    </source>
</evidence>
<dbReference type="SMART" id="SM00384">
    <property type="entry name" value="AT_hook"/>
    <property type="match status" value="2"/>
</dbReference>
<protein>
    <recommendedName>
        <fullName evidence="5">AT-hook motif nuclear-localized protein</fullName>
    </recommendedName>
</protein>
<keyword evidence="4 5" id="KW-0804">Transcription</keyword>
<dbReference type="AlphaFoldDB" id="A0ABC8UH02"/>
<dbReference type="InterPro" id="IPR039605">
    <property type="entry name" value="AHL"/>
</dbReference>
<sequence length="396" mass="40184">MSGSETGGVITSREPFTVGAFQKTSPPAPSQPVVQNMRLAYSGEGTAVYKPFSGSSPPFQPTSASVEAPAGGLILPHSLNMNTSDSIKRKRGRPRKYGADGTMALALTPPAVTVNTSGGSFSPPPGPPAAAGPPSGGLASPNSLKKGRGRPRGSSKKQQLEALGSAGIGFTPHVITVKAGEGLFEVFECMGILSGTWAKLALAVKLIAYSLVFYLIYTEDVSSQIMSFSQHGPRAVCILSANGAISNVTLRQANTSGGTATYEGRFDILSLSGSFLLSEVGGQRSRTGGLSVSLAGPDGRVLGGCVAGLLTAASPVQVIVGSFIADGRKESKHVNQMEPLSAPPILNPGSGATGASSPPSHGTLSESSGGPGSPLNQSAGVYNGTNLQGMSGMPWK</sequence>
<evidence type="ECO:0000313" key="9">
    <source>
        <dbReference type="Proteomes" id="UP001642360"/>
    </source>
</evidence>
<feature type="compositionally biased region" description="Basic residues" evidence="6">
    <location>
        <begin position="145"/>
        <end position="155"/>
    </location>
</feature>
<dbReference type="GO" id="GO:0003680">
    <property type="term" value="F:minor groove of adenine-thymine-rich DNA binding"/>
    <property type="evidence" value="ECO:0007669"/>
    <property type="project" value="UniProtKB-UniRule"/>
</dbReference>
<dbReference type="EMBL" id="CAUOFW020007724">
    <property type="protein sequence ID" value="CAK9180311.1"/>
    <property type="molecule type" value="Genomic_DNA"/>
</dbReference>
<dbReference type="InterPro" id="IPR005175">
    <property type="entry name" value="PPC_dom"/>
</dbReference>
<dbReference type="GO" id="GO:0005634">
    <property type="term" value="C:nucleus"/>
    <property type="evidence" value="ECO:0007669"/>
    <property type="project" value="UniProtKB-SubCell"/>
</dbReference>
<dbReference type="Gene3D" id="3.30.1330.80">
    <property type="entry name" value="Hypothetical protein, similar to alpha- acetolactate decarboxylase, domain 2"/>
    <property type="match status" value="1"/>
</dbReference>
<feature type="domain" description="PPC" evidence="7">
    <location>
        <begin position="204"/>
        <end position="344"/>
    </location>
</feature>
<comment type="subcellular location">
    <subcellularLocation>
        <location evidence="5">Nucleus</location>
    </subcellularLocation>
</comment>
<dbReference type="PROSITE" id="PS51742">
    <property type="entry name" value="PPC"/>
    <property type="match status" value="1"/>
</dbReference>
<dbReference type="CDD" id="cd11378">
    <property type="entry name" value="DUF296"/>
    <property type="match status" value="1"/>
</dbReference>
<dbReference type="SUPFAM" id="SSF117856">
    <property type="entry name" value="AF0104/ALDC/Ptd012-like"/>
    <property type="match status" value="1"/>
</dbReference>